<evidence type="ECO:0000313" key="2">
    <source>
        <dbReference type="Proteomes" id="UP001459714"/>
    </source>
</evidence>
<dbReference type="Proteomes" id="UP001459714">
    <property type="component" value="Unassembled WGS sequence"/>
</dbReference>
<evidence type="ECO:0008006" key="3">
    <source>
        <dbReference type="Google" id="ProtNLM"/>
    </source>
</evidence>
<comment type="caution">
    <text evidence="1">The sequence shown here is derived from an EMBL/GenBank/DDBJ whole genome shotgun (WGS) entry which is preliminary data.</text>
</comment>
<organism evidence="1 2">
    <name type="scientific">Caldifermentibacillus hisashii</name>
    <dbReference type="NCBI Taxonomy" id="996558"/>
    <lineage>
        <taxon>Bacteria</taxon>
        <taxon>Bacillati</taxon>
        <taxon>Bacillota</taxon>
        <taxon>Bacilli</taxon>
        <taxon>Bacillales</taxon>
        <taxon>Bacillaceae</taxon>
        <taxon>Caldifermentibacillus</taxon>
    </lineage>
</organism>
<gene>
    <name evidence="1" type="ORF">NST17_16560</name>
</gene>
<dbReference type="RefSeq" id="WP_342020659.1">
    <property type="nucleotide sequence ID" value="NZ_JBBYAK010000001.1"/>
</dbReference>
<evidence type="ECO:0000313" key="1">
    <source>
        <dbReference type="EMBL" id="MEL3958773.1"/>
    </source>
</evidence>
<proteinExistence type="predicted"/>
<name>A0ABU9K1S8_9BACI</name>
<dbReference type="EMBL" id="JBBYAK010000001">
    <property type="protein sequence ID" value="MEL3958773.1"/>
    <property type="molecule type" value="Genomic_DNA"/>
</dbReference>
<sequence>MATRSLLVVIFVRETPFFGDETLSRRHFEPGNATFWRRNPFSSSFLDGKLHFLATRSLLVVIFVRETPFFGDETLSRRHFCTGNSTFWRREHFSSSFLYGKLHFLATRPLLVVIFARKTPLFGDETLSRRQFYAKNSTFWRRDLFSSSFLYGKLHFLATRTLLVVIFVRETPLFGDETPSRRHFCTKNSTFWRRNPFSSSFLGGKLHFLATRSLLVVIFARKTQLFGDETLSRRHFCTKNSIFWRRDPFSSSFFGRKLHFLATRSLLVVIFSREMPLFGDEITSRRHF</sequence>
<keyword evidence="2" id="KW-1185">Reference proteome</keyword>
<accession>A0ABU9K1S8</accession>
<reference evidence="1 2" key="1">
    <citation type="submission" date="2024-03" db="EMBL/GenBank/DDBJ databases">
        <title>Bacilli Hybrid Assemblies.</title>
        <authorList>
            <person name="Kovac J."/>
        </authorList>
    </citation>
    <scope>NUCLEOTIDE SEQUENCE [LARGE SCALE GENOMIC DNA]</scope>
    <source>
        <strain evidence="1 2">FSL M8-0022</strain>
    </source>
</reference>
<protein>
    <recommendedName>
        <fullName evidence="3">Secreted protein</fullName>
    </recommendedName>
</protein>